<gene>
    <name evidence="2" type="ORF">MM415A03788_0002</name>
</gene>
<reference evidence="2" key="1">
    <citation type="submission" date="2020-03" db="EMBL/GenBank/DDBJ databases">
        <title>The deep terrestrial virosphere.</title>
        <authorList>
            <person name="Holmfeldt K."/>
            <person name="Nilsson E."/>
            <person name="Simone D."/>
            <person name="Lopez-Fernandez M."/>
            <person name="Wu X."/>
            <person name="de Brujin I."/>
            <person name="Lundin D."/>
            <person name="Andersson A."/>
            <person name="Bertilsson S."/>
            <person name="Dopson M."/>
        </authorList>
    </citation>
    <scope>NUCLEOTIDE SEQUENCE</scope>
    <source>
        <strain evidence="2">MM415A03788</strain>
    </source>
</reference>
<evidence type="ECO:0000313" key="2">
    <source>
        <dbReference type="EMBL" id="QJA70318.1"/>
    </source>
</evidence>
<name>A0A6M3JM42_9ZZZZ</name>
<feature type="coiled-coil region" evidence="1">
    <location>
        <begin position="21"/>
        <end position="48"/>
    </location>
</feature>
<dbReference type="AlphaFoldDB" id="A0A6M3JM42"/>
<sequence>MERPTEEESHKAFIFSPVLAYRMWQRYADHLEARLKQAEERSYDLSLKFIRERAFIVVLGEEIGNHIKGLREVENISQAHPV</sequence>
<proteinExistence type="predicted"/>
<protein>
    <submittedName>
        <fullName evidence="2">Uncharacterized protein</fullName>
    </submittedName>
</protein>
<accession>A0A6M3JM42</accession>
<evidence type="ECO:0000256" key="1">
    <source>
        <dbReference type="SAM" id="Coils"/>
    </source>
</evidence>
<organism evidence="2">
    <name type="scientific">viral metagenome</name>
    <dbReference type="NCBI Taxonomy" id="1070528"/>
    <lineage>
        <taxon>unclassified sequences</taxon>
        <taxon>metagenomes</taxon>
        <taxon>organismal metagenomes</taxon>
    </lineage>
</organism>
<keyword evidence="1" id="KW-0175">Coiled coil</keyword>
<dbReference type="EMBL" id="MT141783">
    <property type="protein sequence ID" value="QJA70318.1"/>
    <property type="molecule type" value="Genomic_DNA"/>
</dbReference>